<evidence type="ECO:0000256" key="1">
    <source>
        <dbReference type="SAM" id="Phobius"/>
    </source>
</evidence>
<keyword evidence="1" id="KW-0472">Membrane</keyword>
<protein>
    <submittedName>
        <fullName evidence="2">Type II secretion system GspH family protein</fullName>
    </submittedName>
</protein>
<organism evidence="2 3">
    <name type="scientific">Alcaligenes endophyticus</name>
    <dbReference type="NCBI Taxonomy" id="1929088"/>
    <lineage>
        <taxon>Bacteria</taxon>
        <taxon>Pseudomonadati</taxon>
        <taxon>Pseudomonadota</taxon>
        <taxon>Betaproteobacteria</taxon>
        <taxon>Burkholderiales</taxon>
        <taxon>Alcaligenaceae</taxon>
        <taxon>Alcaligenes</taxon>
    </lineage>
</organism>
<comment type="caution">
    <text evidence="2">The sequence shown here is derived from an EMBL/GenBank/DDBJ whole genome shotgun (WGS) entry which is preliminary data.</text>
</comment>
<evidence type="ECO:0000313" key="2">
    <source>
        <dbReference type="EMBL" id="MDN4121012.1"/>
    </source>
</evidence>
<keyword evidence="3" id="KW-1185">Reference proteome</keyword>
<proteinExistence type="predicted"/>
<name>A0ABT8EIC3_9BURK</name>
<accession>A0ABT8EIC3</accession>
<sequence length="334" mass="36953">MHKQSGSLLLEYMVVVMLATVMAVGAVEHLQRQMREQLLSSSINWGLQLREAAQDYLHALSQARAGQIDWHVAWPYEDWRRPRLDELQTQGLLSASFPLHSVLGGMQLYVQESAHCETQPCRLDALLVMQPMTAFAWVAQPHYQTLWKLQSQGYGLTVAGEGKSFNGPGGQWNNPLGGGIPSFPVGSVGLSVYKNNMRTEEFLSVGDVRDPSFRGGLTVREDISSMQDLHATRALRIDGQAHHKSACKMDQAVMRDAAGPGLLVCHQGYWQVMGGVNGGAYSQHTSYECHTGPYGLTQKNPVTGNCDCPPDYFALLMAEDTVQEGVRRSYLCIR</sequence>
<dbReference type="EMBL" id="JAJHNU010000001">
    <property type="protein sequence ID" value="MDN4121012.1"/>
    <property type="molecule type" value="Genomic_DNA"/>
</dbReference>
<keyword evidence="1" id="KW-1133">Transmembrane helix</keyword>
<feature type="transmembrane region" description="Helical" evidence="1">
    <location>
        <begin position="12"/>
        <end position="30"/>
    </location>
</feature>
<keyword evidence="1" id="KW-0812">Transmembrane</keyword>
<dbReference type="Proteomes" id="UP001168613">
    <property type="component" value="Unassembled WGS sequence"/>
</dbReference>
<dbReference type="RefSeq" id="WP_266124991.1">
    <property type="nucleotide sequence ID" value="NZ_JAJHNU010000001.1"/>
</dbReference>
<gene>
    <name evidence="2" type="ORF">LMS43_06905</name>
</gene>
<evidence type="ECO:0000313" key="3">
    <source>
        <dbReference type="Proteomes" id="UP001168613"/>
    </source>
</evidence>
<reference evidence="2" key="1">
    <citation type="submission" date="2021-11" db="EMBL/GenBank/DDBJ databases">
        <title>Draft genome sequence of Alcaligenes endophyticus type strain CCUG 75668T.</title>
        <authorList>
            <person name="Salva-Serra F."/>
            <person name="Duran R.E."/>
            <person name="Seeger M."/>
            <person name="Moore E.R.B."/>
            <person name="Jaen-Luchoro D."/>
        </authorList>
    </citation>
    <scope>NUCLEOTIDE SEQUENCE</scope>
    <source>
        <strain evidence="2">CCUG 75668</strain>
    </source>
</reference>